<dbReference type="EMBL" id="OU896715">
    <property type="protein sequence ID" value="CAH1183318.1"/>
    <property type="molecule type" value="Genomic_DNA"/>
</dbReference>
<protein>
    <submittedName>
        <fullName evidence="2">Uncharacterized protein</fullName>
    </submittedName>
</protein>
<dbReference type="PANTHER" id="PTHR21364:SF2">
    <property type="entry name" value="GENERAL ODORANT-BINDING PROTEIN 19A"/>
    <property type="match status" value="1"/>
</dbReference>
<gene>
    <name evidence="2" type="ORF">PHAECO_LOCUS12983</name>
</gene>
<dbReference type="SUPFAM" id="SSF47565">
    <property type="entry name" value="Insect pheromone/odorant-binding proteins"/>
    <property type="match status" value="1"/>
</dbReference>
<dbReference type="Proteomes" id="UP001153737">
    <property type="component" value="Chromosome 9"/>
</dbReference>
<evidence type="ECO:0000313" key="2">
    <source>
        <dbReference type="EMBL" id="CAH1183318.1"/>
    </source>
</evidence>
<reference evidence="2" key="1">
    <citation type="submission" date="2022-01" db="EMBL/GenBank/DDBJ databases">
        <authorList>
            <person name="King R."/>
        </authorList>
    </citation>
    <scope>NUCLEOTIDE SEQUENCE</scope>
</reference>
<dbReference type="SMART" id="SM00708">
    <property type="entry name" value="PhBP"/>
    <property type="match status" value="1"/>
</dbReference>
<keyword evidence="1" id="KW-0732">Signal</keyword>
<accession>A0A9P0GVM5</accession>
<feature type="chain" id="PRO_5040152192" evidence="1">
    <location>
        <begin position="22"/>
        <end position="142"/>
    </location>
</feature>
<dbReference type="GO" id="GO:0005549">
    <property type="term" value="F:odorant binding"/>
    <property type="evidence" value="ECO:0007669"/>
    <property type="project" value="InterPro"/>
</dbReference>
<dbReference type="OrthoDB" id="6610259at2759"/>
<dbReference type="InterPro" id="IPR036728">
    <property type="entry name" value="PBP_GOBP_sf"/>
</dbReference>
<evidence type="ECO:0000256" key="1">
    <source>
        <dbReference type="SAM" id="SignalP"/>
    </source>
</evidence>
<feature type="signal peptide" evidence="1">
    <location>
        <begin position="1"/>
        <end position="21"/>
    </location>
</feature>
<keyword evidence="3" id="KW-1185">Reference proteome</keyword>
<evidence type="ECO:0000313" key="3">
    <source>
        <dbReference type="Proteomes" id="UP001153737"/>
    </source>
</evidence>
<dbReference type="Pfam" id="PF01395">
    <property type="entry name" value="PBP_GOBP"/>
    <property type="match status" value="1"/>
</dbReference>
<dbReference type="PANTHER" id="PTHR21364">
    <property type="entry name" value="GENERAL ODORANT-BINDING PROTEIN 19A"/>
    <property type="match status" value="1"/>
</dbReference>
<organism evidence="2 3">
    <name type="scientific">Phaedon cochleariae</name>
    <name type="common">Mustard beetle</name>
    <dbReference type="NCBI Taxonomy" id="80249"/>
    <lineage>
        <taxon>Eukaryota</taxon>
        <taxon>Metazoa</taxon>
        <taxon>Ecdysozoa</taxon>
        <taxon>Arthropoda</taxon>
        <taxon>Hexapoda</taxon>
        <taxon>Insecta</taxon>
        <taxon>Pterygota</taxon>
        <taxon>Neoptera</taxon>
        <taxon>Endopterygota</taxon>
        <taxon>Coleoptera</taxon>
        <taxon>Polyphaga</taxon>
        <taxon>Cucujiformia</taxon>
        <taxon>Chrysomeloidea</taxon>
        <taxon>Chrysomelidae</taxon>
        <taxon>Chrysomelinae</taxon>
        <taxon>Chrysomelini</taxon>
        <taxon>Phaedon</taxon>
    </lineage>
</organism>
<dbReference type="CDD" id="cd23992">
    <property type="entry name" value="PBP_GOBP"/>
    <property type="match status" value="1"/>
</dbReference>
<name>A0A9P0GVM5_PHACE</name>
<reference evidence="2" key="2">
    <citation type="submission" date="2022-10" db="EMBL/GenBank/DDBJ databases">
        <authorList>
            <consortium name="ENA_rothamsted_submissions"/>
            <consortium name="culmorum"/>
            <person name="King R."/>
        </authorList>
    </citation>
    <scope>NUCLEOTIDE SEQUENCE</scope>
</reference>
<dbReference type="Gene3D" id="1.10.238.20">
    <property type="entry name" value="Pheromone/general odorant binding protein domain"/>
    <property type="match status" value="1"/>
</dbReference>
<proteinExistence type="predicted"/>
<sequence>MCKLKLTLIVLVSFIVFNVTGLNEKQMKAAVKVVRNVCMPKSKATDEDIDKMHKGDWNIDHTAMCYMHCALNMYKLINKDNTFNYESALNQLKQLPESYKESTKICMEKCKDAAVTLDDKCVAAYELTKCMYMCNPEKYFLP</sequence>
<dbReference type="AlphaFoldDB" id="A0A9P0GVM5"/>
<dbReference type="InterPro" id="IPR006170">
    <property type="entry name" value="PBP/GOBP"/>
</dbReference>